<feature type="compositionally biased region" description="Basic and acidic residues" evidence="1">
    <location>
        <begin position="88"/>
        <end position="98"/>
    </location>
</feature>
<gene>
    <name evidence="2" type="ORF">ACFQEY_06070</name>
</gene>
<keyword evidence="3" id="KW-1185">Reference proteome</keyword>
<sequence>MEESISGFKVRGDWGDIVEHGERIALALRETGAGGDPFHEFDDWRPKSHERIDEDVSAKTAEQASVNEGEGEQAGKTPGDDLQTAGEKLTESYEKVEENDTESAVESWGESIEHVARAADSASRKALRKVEDTVYQKVMTQMAPYYFDNELVSANVQEVGRGEDGETFVFEVNINDDELKSEVSDILAEYEAEIDRWHVEAEKRTEDVAAAEGVEPPEKEGGPDSTLT</sequence>
<name>A0ABD5UH40_9EURY</name>
<comment type="caution">
    <text evidence="2">The sequence shown here is derived from an EMBL/GenBank/DDBJ whole genome shotgun (WGS) entry which is preliminary data.</text>
</comment>
<dbReference type="AlphaFoldDB" id="A0ABD5UH40"/>
<feature type="region of interest" description="Disordered" evidence="1">
    <location>
        <begin position="203"/>
        <end position="228"/>
    </location>
</feature>
<accession>A0ABD5UH40</accession>
<proteinExistence type="predicted"/>
<dbReference type="Pfam" id="PF19146">
    <property type="entry name" value="DUF5828"/>
    <property type="match status" value="1"/>
</dbReference>
<protein>
    <submittedName>
        <fullName evidence="2">DUF5828 family protein</fullName>
    </submittedName>
</protein>
<evidence type="ECO:0000313" key="3">
    <source>
        <dbReference type="Proteomes" id="UP001596333"/>
    </source>
</evidence>
<organism evidence="2 3">
    <name type="scientific">Halorubrum trueperi</name>
    <dbReference type="NCBI Taxonomy" id="2004704"/>
    <lineage>
        <taxon>Archaea</taxon>
        <taxon>Methanobacteriati</taxon>
        <taxon>Methanobacteriota</taxon>
        <taxon>Stenosarchaea group</taxon>
        <taxon>Halobacteria</taxon>
        <taxon>Halobacteriales</taxon>
        <taxon>Haloferacaceae</taxon>
        <taxon>Halorubrum</taxon>
    </lineage>
</organism>
<evidence type="ECO:0000313" key="2">
    <source>
        <dbReference type="EMBL" id="MFC6888594.1"/>
    </source>
</evidence>
<dbReference type="InterPro" id="IPR043868">
    <property type="entry name" value="DUF5828"/>
</dbReference>
<evidence type="ECO:0000256" key="1">
    <source>
        <dbReference type="SAM" id="MobiDB-lite"/>
    </source>
</evidence>
<dbReference type="EMBL" id="JBHSXI010000006">
    <property type="protein sequence ID" value="MFC6888594.1"/>
    <property type="molecule type" value="Genomic_DNA"/>
</dbReference>
<dbReference type="Proteomes" id="UP001596333">
    <property type="component" value="Unassembled WGS sequence"/>
</dbReference>
<feature type="compositionally biased region" description="Basic and acidic residues" evidence="1">
    <location>
        <begin position="37"/>
        <end position="57"/>
    </location>
</feature>
<feature type="region of interest" description="Disordered" evidence="1">
    <location>
        <begin position="29"/>
        <end position="107"/>
    </location>
</feature>
<dbReference type="RefSeq" id="WP_379765854.1">
    <property type="nucleotide sequence ID" value="NZ_JBHSXI010000006.1"/>
</dbReference>
<reference evidence="2 3" key="1">
    <citation type="journal article" date="2019" name="Int. J. Syst. Evol. Microbiol.">
        <title>The Global Catalogue of Microorganisms (GCM) 10K type strain sequencing project: providing services to taxonomists for standard genome sequencing and annotation.</title>
        <authorList>
            <consortium name="The Broad Institute Genomics Platform"/>
            <consortium name="The Broad Institute Genome Sequencing Center for Infectious Disease"/>
            <person name="Wu L."/>
            <person name="Ma J."/>
        </authorList>
    </citation>
    <scope>NUCLEOTIDE SEQUENCE [LARGE SCALE GENOMIC DNA]</scope>
    <source>
        <strain evidence="2 3">Y73</strain>
    </source>
</reference>